<feature type="compositionally biased region" description="Polar residues" evidence="1">
    <location>
        <begin position="47"/>
        <end position="61"/>
    </location>
</feature>
<dbReference type="Proteomes" id="UP000837801">
    <property type="component" value="Unassembled WGS sequence"/>
</dbReference>
<dbReference type="EMBL" id="CAKXYY010000002">
    <property type="protein sequence ID" value="CAH2350691.1"/>
    <property type="molecule type" value="Genomic_DNA"/>
</dbReference>
<feature type="region of interest" description="Disordered" evidence="1">
    <location>
        <begin position="122"/>
        <end position="170"/>
    </location>
</feature>
<feature type="compositionally biased region" description="Polar residues" evidence="1">
    <location>
        <begin position="514"/>
        <end position="537"/>
    </location>
</feature>
<feature type="region of interest" description="Disordered" evidence="1">
    <location>
        <begin position="514"/>
        <end position="672"/>
    </location>
</feature>
<feature type="compositionally biased region" description="Low complexity" evidence="1">
    <location>
        <begin position="294"/>
        <end position="314"/>
    </location>
</feature>
<proteinExistence type="predicted"/>
<feature type="compositionally biased region" description="Low complexity" evidence="1">
    <location>
        <begin position="582"/>
        <end position="596"/>
    </location>
</feature>
<dbReference type="InterPro" id="IPR011992">
    <property type="entry name" value="EF-hand-dom_pair"/>
</dbReference>
<feature type="compositionally biased region" description="Low complexity" evidence="1">
    <location>
        <begin position="36"/>
        <end position="46"/>
    </location>
</feature>
<evidence type="ECO:0008006" key="4">
    <source>
        <dbReference type="Google" id="ProtNLM"/>
    </source>
</evidence>
<feature type="compositionally biased region" description="Polar residues" evidence="1">
    <location>
        <begin position="607"/>
        <end position="616"/>
    </location>
</feature>
<evidence type="ECO:0000313" key="2">
    <source>
        <dbReference type="EMBL" id="CAH2350691.1"/>
    </source>
</evidence>
<accession>A0A9P0QKA0</accession>
<feature type="compositionally biased region" description="Low complexity" evidence="1">
    <location>
        <begin position="132"/>
        <end position="151"/>
    </location>
</feature>
<gene>
    <name evidence="2" type="ORF">CLIB1423_02S02916</name>
</gene>
<reference evidence="2" key="1">
    <citation type="submission" date="2022-03" db="EMBL/GenBank/DDBJ databases">
        <authorList>
            <person name="Legras J.-L."/>
            <person name="Devillers H."/>
            <person name="Grondin C."/>
        </authorList>
    </citation>
    <scope>NUCLEOTIDE SEQUENCE</scope>
    <source>
        <strain evidence="2">CLIB 1423</strain>
    </source>
</reference>
<dbReference type="OrthoDB" id="2553626at2759"/>
<organism evidence="2 3">
    <name type="scientific">[Candida] railenensis</name>
    <dbReference type="NCBI Taxonomy" id="45579"/>
    <lineage>
        <taxon>Eukaryota</taxon>
        <taxon>Fungi</taxon>
        <taxon>Dikarya</taxon>
        <taxon>Ascomycota</taxon>
        <taxon>Saccharomycotina</taxon>
        <taxon>Pichiomycetes</taxon>
        <taxon>Debaryomycetaceae</taxon>
        <taxon>Kurtzmaniella</taxon>
    </lineage>
</organism>
<feature type="compositionally biased region" description="Basic residues" evidence="1">
    <location>
        <begin position="336"/>
        <end position="346"/>
    </location>
</feature>
<comment type="caution">
    <text evidence="2">The sequence shown here is derived from an EMBL/GenBank/DDBJ whole genome shotgun (WGS) entry which is preliminary data.</text>
</comment>
<protein>
    <recommendedName>
        <fullName evidence="4">Protein SCD5</fullName>
    </recommendedName>
</protein>
<sequence>MNGSGFDWLQVTSGNNSGKVSPAPLVSFGGGEERSSSPLNGSLSPSFQKDMSPNTSVNGQETGRLYNARSMVNIPIQATTTNNSPLNSISNLDVSNPANRTHAASFSVLPQRTQNYFSSSATYQSDDDLSTGSLHGNHNQNHSGNNSNIGGMTNNKNYDDDSISGQNGDSIPLSLQTHELTFQESKTYMRWYSDILARTNNSRTISMNDVYSFLSNFKIPEICKEKINRIFFKILNSINIGEFFALLRLISHALNGQDISRKLIKMQAPTPIPPSILSKKRHTEDEDDHENNEESNAAEIVSSSGTSDGSSQPSKPLDLDSFTQFMLTGERPGEKRTKKRTKKAKSVKFSDQVVTDVHDFDMNNNNFASPSPQPNQDIDYSLPMDQLLGKIKQAQSVEEREILKDMESQINHFQNLNTVDKPTSAYEENSHNDNYQLLRPNMTGPAQMSQLFSPSPEPQYSQDEVLQPNMTGPAQMARLQPNRTGPADMARIFTPENSEQPKISLQSFTDQMTGNTISNTLQNSRTSVTGSPTSSPMHVNGSSNNINEYNNSNNNYSNNNGYGYENRPLPPPPVPQNRRSRSATSPPIISSPLSGSFGETFHAPNIPQRNVSSPVNGSARLPPPPPPSRRRNLSTSTTSPPPLPPKVVHQQQQPQQHSQSIYGNENGNDSTSNLLTDLKALQDEVDRIRDMTGGF</sequence>
<evidence type="ECO:0000256" key="1">
    <source>
        <dbReference type="SAM" id="MobiDB-lite"/>
    </source>
</evidence>
<evidence type="ECO:0000313" key="3">
    <source>
        <dbReference type="Proteomes" id="UP000837801"/>
    </source>
</evidence>
<feature type="compositionally biased region" description="Low complexity" evidence="1">
    <location>
        <begin position="540"/>
        <end position="566"/>
    </location>
</feature>
<feature type="compositionally biased region" description="Polar residues" evidence="1">
    <location>
        <begin position="661"/>
        <end position="672"/>
    </location>
</feature>
<keyword evidence="3" id="KW-1185">Reference proteome</keyword>
<feature type="region of interest" description="Disordered" evidence="1">
    <location>
        <begin position="19"/>
        <end position="61"/>
    </location>
</feature>
<name>A0A9P0QKA0_9ASCO</name>
<dbReference type="AlphaFoldDB" id="A0A9P0QKA0"/>
<feature type="compositionally biased region" description="Low complexity" evidence="1">
    <location>
        <begin position="649"/>
        <end position="660"/>
    </location>
</feature>
<feature type="region of interest" description="Disordered" evidence="1">
    <location>
        <begin position="270"/>
        <end position="346"/>
    </location>
</feature>
<dbReference type="SUPFAM" id="SSF47473">
    <property type="entry name" value="EF-hand"/>
    <property type="match status" value="1"/>
</dbReference>